<evidence type="ECO:0000256" key="5">
    <source>
        <dbReference type="PROSITE-ProRule" id="PRU01240"/>
    </source>
</evidence>
<dbReference type="PANTHER" id="PTHR43806">
    <property type="entry name" value="PEPTIDASE S8"/>
    <property type="match status" value="1"/>
</dbReference>
<protein>
    <submittedName>
        <fullName evidence="7">Serine protease</fullName>
    </submittedName>
</protein>
<evidence type="ECO:0000313" key="7">
    <source>
        <dbReference type="EMBL" id="PZP30933.1"/>
    </source>
</evidence>
<keyword evidence="4 5" id="KW-0720">Serine protease</keyword>
<feature type="active site" description="Charge relay system" evidence="5">
    <location>
        <position position="188"/>
    </location>
</feature>
<dbReference type="GO" id="GO:0006508">
    <property type="term" value="P:proteolysis"/>
    <property type="evidence" value="ECO:0007669"/>
    <property type="project" value="UniProtKB-KW"/>
</dbReference>
<dbReference type="InterPro" id="IPR015500">
    <property type="entry name" value="Peptidase_S8_subtilisin-rel"/>
</dbReference>
<evidence type="ECO:0000256" key="2">
    <source>
        <dbReference type="ARBA" id="ARBA00022670"/>
    </source>
</evidence>
<evidence type="ECO:0000313" key="8">
    <source>
        <dbReference type="Proteomes" id="UP000249633"/>
    </source>
</evidence>
<dbReference type="GO" id="GO:0004252">
    <property type="term" value="F:serine-type endopeptidase activity"/>
    <property type="evidence" value="ECO:0007669"/>
    <property type="project" value="UniProtKB-UniRule"/>
</dbReference>
<keyword evidence="2 5" id="KW-0645">Protease</keyword>
<feature type="domain" description="Peptidase S8/S53" evidence="6">
    <location>
        <begin position="148"/>
        <end position="364"/>
    </location>
</feature>
<dbReference type="PANTHER" id="PTHR43806:SF11">
    <property type="entry name" value="CEREVISIN-RELATED"/>
    <property type="match status" value="1"/>
</dbReference>
<evidence type="ECO:0000256" key="4">
    <source>
        <dbReference type="ARBA" id="ARBA00022825"/>
    </source>
</evidence>
<evidence type="ECO:0000256" key="1">
    <source>
        <dbReference type="ARBA" id="ARBA00011073"/>
    </source>
</evidence>
<dbReference type="PROSITE" id="PS00137">
    <property type="entry name" value="SUBTILASE_HIS"/>
    <property type="match status" value="1"/>
</dbReference>
<name>A0A2W5DJZ6_9BURK</name>
<dbReference type="InterPro" id="IPR050131">
    <property type="entry name" value="Peptidase_S8_subtilisin-like"/>
</dbReference>
<dbReference type="Pfam" id="PF00082">
    <property type="entry name" value="Peptidase_S8"/>
    <property type="match status" value="1"/>
</dbReference>
<comment type="similarity">
    <text evidence="1 5">Belongs to the peptidase S8 family.</text>
</comment>
<proteinExistence type="inferred from homology"/>
<sequence>MLLAAWLVALAGGARAAEEPPRQLLVMLQLPKAHYRPDSSYAGAYGDAVGLQARRQLAEDLARQHQLLLQGEWPMPLVGVDCFVMQLAPADDRNPGELARRIAADSRVAWAQPVNTFKAQGSDSEPLYPTQPVARQWHLADLHTLATGRGVRIAVIDSGVAASHPDLAGQLMLNQNFVDAQALQAEDHGTAVAGVIAARADNRLGIAGVAPGARLLALRACWQSAGSTLCNSLSLAKALQTAVQQGAQVVNMSLSGPEDRLLGLLLDQAMARGAAVVAALGSADQPFPASHPGVLGVGSALPLPAGAVLAPGRDIPAPAPDGGWTLVSGSSFSAAHASGLLALVKEVDKAGRWRRPQDALVMESPGRIDSCATLLKAGAARQPCGLSGMGQTPR</sequence>
<dbReference type="Gene3D" id="3.40.50.200">
    <property type="entry name" value="Peptidase S8/S53 domain"/>
    <property type="match status" value="1"/>
</dbReference>
<dbReference type="InterPro" id="IPR023827">
    <property type="entry name" value="Peptidase_S8_Asp-AS"/>
</dbReference>
<dbReference type="PROSITE" id="PS00136">
    <property type="entry name" value="SUBTILASE_ASP"/>
    <property type="match status" value="1"/>
</dbReference>
<dbReference type="EMBL" id="QFOD01000012">
    <property type="protein sequence ID" value="PZP30933.1"/>
    <property type="molecule type" value="Genomic_DNA"/>
</dbReference>
<dbReference type="AlphaFoldDB" id="A0A2W5DJZ6"/>
<organism evidence="7 8">
    <name type="scientific">Roseateles depolymerans</name>
    <dbReference type="NCBI Taxonomy" id="76731"/>
    <lineage>
        <taxon>Bacteria</taxon>
        <taxon>Pseudomonadati</taxon>
        <taxon>Pseudomonadota</taxon>
        <taxon>Betaproteobacteria</taxon>
        <taxon>Burkholderiales</taxon>
        <taxon>Sphaerotilaceae</taxon>
        <taxon>Roseateles</taxon>
    </lineage>
</organism>
<dbReference type="SUPFAM" id="SSF52743">
    <property type="entry name" value="Subtilisin-like"/>
    <property type="match status" value="1"/>
</dbReference>
<dbReference type="PRINTS" id="PR00723">
    <property type="entry name" value="SUBTILISIN"/>
</dbReference>
<accession>A0A2W5DJZ6</accession>
<evidence type="ECO:0000259" key="6">
    <source>
        <dbReference type="Pfam" id="PF00082"/>
    </source>
</evidence>
<dbReference type="InterPro" id="IPR022398">
    <property type="entry name" value="Peptidase_S8_His-AS"/>
</dbReference>
<feature type="active site" description="Charge relay system" evidence="5">
    <location>
        <position position="331"/>
    </location>
</feature>
<feature type="active site" description="Charge relay system" evidence="5">
    <location>
        <position position="157"/>
    </location>
</feature>
<comment type="caution">
    <text evidence="7">The sequence shown here is derived from an EMBL/GenBank/DDBJ whole genome shotgun (WGS) entry which is preliminary data.</text>
</comment>
<dbReference type="InterPro" id="IPR036852">
    <property type="entry name" value="Peptidase_S8/S53_dom_sf"/>
</dbReference>
<evidence type="ECO:0000256" key="3">
    <source>
        <dbReference type="ARBA" id="ARBA00022801"/>
    </source>
</evidence>
<dbReference type="PROSITE" id="PS51892">
    <property type="entry name" value="SUBTILASE"/>
    <property type="match status" value="1"/>
</dbReference>
<gene>
    <name evidence="7" type="ORF">DI603_13440</name>
</gene>
<keyword evidence="3 5" id="KW-0378">Hydrolase</keyword>
<reference evidence="7 8" key="1">
    <citation type="submission" date="2017-08" db="EMBL/GenBank/DDBJ databases">
        <title>Infants hospitalized years apart are colonized by the same room-sourced microbial strains.</title>
        <authorList>
            <person name="Brooks B."/>
            <person name="Olm M.R."/>
            <person name="Firek B.A."/>
            <person name="Baker R."/>
            <person name="Thomas B.C."/>
            <person name="Morowitz M.J."/>
            <person name="Banfield J.F."/>
        </authorList>
    </citation>
    <scope>NUCLEOTIDE SEQUENCE [LARGE SCALE GENOMIC DNA]</scope>
    <source>
        <strain evidence="7">S2_012_000_R2_81</strain>
    </source>
</reference>
<dbReference type="InterPro" id="IPR000209">
    <property type="entry name" value="Peptidase_S8/S53_dom"/>
</dbReference>
<dbReference type="Proteomes" id="UP000249633">
    <property type="component" value="Unassembled WGS sequence"/>
</dbReference>